<feature type="domain" description="UBC core" evidence="1">
    <location>
        <begin position="1"/>
        <end position="154"/>
    </location>
</feature>
<accession>A0A8C2XVE2</accession>
<dbReference type="PROSITE" id="PS50127">
    <property type="entry name" value="UBC_2"/>
    <property type="match status" value="1"/>
</dbReference>
<sequence>KLSREQAEESATATDSAWQVSVRDRLLVKEAAELEANLPCIEGLLPGWKISVRNRSPQCIQHGASQSEMLDLDLAPQHTETGEICLSVLREHPVDGTGWAPTRTLNHVVWGLNSLFIDLLNFDDPLNIEVVEHHLWDKEDFWNKAEDYMKCHARW</sequence>
<name>A0A8C2XVE2_CAPHI</name>
<organism evidence="2">
    <name type="scientific">Capra hircus</name>
    <name type="common">Goat</name>
    <dbReference type="NCBI Taxonomy" id="9925"/>
    <lineage>
        <taxon>Eukaryota</taxon>
        <taxon>Metazoa</taxon>
        <taxon>Chordata</taxon>
        <taxon>Craniata</taxon>
        <taxon>Vertebrata</taxon>
        <taxon>Euteleostomi</taxon>
        <taxon>Mammalia</taxon>
        <taxon>Eutheria</taxon>
        <taxon>Laurasiatheria</taxon>
        <taxon>Artiodactyla</taxon>
        <taxon>Ruminantia</taxon>
        <taxon>Pecora</taxon>
        <taxon>Bovidae</taxon>
        <taxon>Caprinae</taxon>
        <taxon>Capra</taxon>
    </lineage>
</organism>
<dbReference type="Gene3D" id="3.10.110.10">
    <property type="entry name" value="Ubiquitin Conjugating Enzyme"/>
    <property type="match status" value="1"/>
</dbReference>
<dbReference type="Ensembl" id="ENSCHIT00010036552.1">
    <property type="protein sequence ID" value="ENSCHIP00010025905.1"/>
    <property type="gene ID" value="ENSCHIG00010019263.1"/>
</dbReference>
<dbReference type="InterPro" id="IPR000608">
    <property type="entry name" value="UBC"/>
</dbReference>
<dbReference type="SUPFAM" id="SSF54495">
    <property type="entry name" value="UBC-like"/>
    <property type="match status" value="1"/>
</dbReference>
<evidence type="ECO:0000259" key="1">
    <source>
        <dbReference type="PROSITE" id="PS50127"/>
    </source>
</evidence>
<proteinExistence type="predicted"/>
<dbReference type="InterPro" id="IPR016135">
    <property type="entry name" value="UBQ-conjugating_enzyme/RWD"/>
</dbReference>
<dbReference type="Pfam" id="PF00179">
    <property type="entry name" value="UQ_con"/>
    <property type="match status" value="1"/>
</dbReference>
<reference evidence="2" key="1">
    <citation type="submission" date="2019-03" db="EMBL/GenBank/DDBJ databases">
        <title>Genome sequencing and reference-guided assembly of Black Bengal Goat (Capra hircus).</title>
        <authorList>
            <person name="Siddiki A.Z."/>
            <person name="Baten A."/>
            <person name="Billah M."/>
            <person name="Alam M.A.U."/>
            <person name="Shawrob K.S.M."/>
            <person name="Saha S."/>
            <person name="Chowdhury M."/>
            <person name="Rahman A.H."/>
            <person name="Stear M."/>
            <person name="Miah G."/>
            <person name="Das G.B."/>
            <person name="Hossain M.M."/>
            <person name="Kumkum M."/>
            <person name="Islam M.S."/>
            <person name="Mollah A.M."/>
            <person name="Ahsan A."/>
            <person name="Tusar F."/>
            <person name="Khan M.K.I."/>
        </authorList>
    </citation>
    <scope>NUCLEOTIDE SEQUENCE [LARGE SCALE GENOMIC DNA]</scope>
</reference>
<protein>
    <recommendedName>
        <fullName evidence="1">UBC core domain-containing protein</fullName>
    </recommendedName>
</protein>
<evidence type="ECO:0000313" key="2">
    <source>
        <dbReference type="Ensembl" id="ENSCHIP00010025905.1"/>
    </source>
</evidence>
<reference evidence="2" key="2">
    <citation type="submission" date="2025-08" db="UniProtKB">
        <authorList>
            <consortium name="Ensembl"/>
        </authorList>
    </citation>
    <scope>IDENTIFICATION</scope>
</reference>
<dbReference type="AlphaFoldDB" id="A0A8C2XVE2"/>